<dbReference type="Pfam" id="PF07714">
    <property type="entry name" value="PK_Tyr_Ser-Thr"/>
    <property type="match status" value="1"/>
</dbReference>
<organism evidence="16 17">
    <name type="scientific">Pan troglodytes</name>
    <name type="common">Chimpanzee</name>
    <dbReference type="NCBI Taxonomy" id="9598"/>
    <lineage>
        <taxon>Eukaryota</taxon>
        <taxon>Metazoa</taxon>
        <taxon>Chordata</taxon>
        <taxon>Craniata</taxon>
        <taxon>Vertebrata</taxon>
        <taxon>Euteleostomi</taxon>
        <taxon>Mammalia</taxon>
        <taxon>Eutheria</taxon>
        <taxon>Euarchontoglires</taxon>
        <taxon>Primates</taxon>
        <taxon>Haplorrhini</taxon>
        <taxon>Catarrhini</taxon>
        <taxon>Hominidae</taxon>
        <taxon>Pan</taxon>
    </lineage>
</organism>
<evidence type="ECO:0000256" key="3">
    <source>
        <dbReference type="ARBA" id="ARBA00012401"/>
    </source>
</evidence>
<dbReference type="GO" id="GO:0016020">
    <property type="term" value="C:membrane"/>
    <property type="evidence" value="ECO:0007669"/>
    <property type="project" value="UniProtKB-SubCell"/>
</dbReference>
<evidence type="ECO:0000256" key="9">
    <source>
        <dbReference type="ARBA" id="ARBA00022777"/>
    </source>
</evidence>
<keyword evidence="5" id="KW-0808">Transferase</keyword>
<gene>
    <name evidence="16" type="ORF">CK820_G0039621</name>
</gene>
<keyword evidence="8" id="KW-0547">Nucleotide-binding</keyword>
<comment type="caution">
    <text evidence="16">The sequence shown here is derived from an EMBL/GenBank/DDBJ whole genome shotgun (WGS) entry which is preliminary data.</text>
</comment>
<keyword evidence="10" id="KW-0067">ATP-binding</keyword>
<dbReference type="InterPro" id="IPR001245">
    <property type="entry name" value="Ser-Thr/Tyr_kinase_cat_dom"/>
</dbReference>
<dbReference type="InterPro" id="IPR011009">
    <property type="entry name" value="Kinase-like_dom_sf"/>
</dbReference>
<evidence type="ECO:0000256" key="14">
    <source>
        <dbReference type="ARBA" id="ARBA00023211"/>
    </source>
</evidence>
<proteinExistence type="inferred from homology"/>
<feature type="non-terminal residue" evidence="16">
    <location>
        <position position="1"/>
    </location>
</feature>
<evidence type="ECO:0000256" key="10">
    <source>
        <dbReference type="ARBA" id="ARBA00022840"/>
    </source>
</evidence>
<dbReference type="SUPFAM" id="SSF56112">
    <property type="entry name" value="Protein kinase-like (PK-like)"/>
    <property type="match status" value="1"/>
</dbReference>
<evidence type="ECO:0000256" key="2">
    <source>
        <dbReference type="ARBA" id="ARBA00009605"/>
    </source>
</evidence>
<keyword evidence="14" id="KW-0464">Manganese</keyword>
<keyword evidence="13" id="KW-0675">Receptor</keyword>
<evidence type="ECO:0000256" key="5">
    <source>
        <dbReference type="ARBA" id="ARBA00022679"/>
    </source>
</evidence>
<protein>
    <recommendedName>
        <fullName evidence="3">receptor protein serine/threonine kinase</fullName>
        <ecNumber evidence="3">2.7.11.30</ecNumber>
    </recommendedName>
</protein>
<comment type="subcellular location">
    <subcellularLocation>
        <location evidence="1">Membrane</location>
        <topology evidence="1">Single-pass type I membrane protein</topology>
    </subcellularLocation>
</comment>
<keyword evidence="12" id="KW-0472">Membrane</keyword>
<dbReference type="Proteomes" id="UP000236370">
    <property type="component" value="Unassembled WGS sequence"/>
</dbReference>
<keyword evidence="11" id="KW-1133">Transmembrane helix</keyword>
<evidence type="ECO:0000313" key="17">
    <source>
        <dbReference type="Proteomes" id="UP000236370"/>
    </source>
</evidence>
<dbReference type="EC" id="2.7.11.30" evidence="3"/>
<comment type="similarity">
    <text evidence="2">Belongs to the protein kinase superfamily. TKL Ser/Thr protein kinase family. TGFB receptor subfamily.</text>
</comment>
<dbReference type="PANTHER" id="PTHR23255">
    <property type="entry name" value="TRANSFORMING GROWTH FACTOR-BETA RECEPTOR TYPE I AND II"/>
    <property type="match status" value="1"/>
</dbReference>
<evidence type="ECO:0000256" key="13">
    <source>
        <dbReference type="ARBA" id="ARBA00023170"/>
    </source>
</evidence>
<dbReference type="EMBL" id="NBAG03000375">
    <property type="protein sequence ID" value="PNI33107.1"/>
    <property type="molecule type" value="Genomic_DNA"/>
</dbReference>
<dbReference type="AlphaFoldDB" id="A0A2J8KDL1"/>
<evidence type="ECO:0000256" key="11">
    <source>
        <dbReference type="ARBA" id="ARBA00022989"/>
    </source>
</evidence>
<dbReference type="Gene3D" id="1.10.510.10">
    <property type="entry name" value="Transferase(Phosphotransferase) domain 1"/>
    <property type="match status" value="1"/>
</dbReference>
<evidence type="ECO:0000256" key="12">
    <source>
        <dbReference type="ARBA" id="ARBA00023136"/>
    </source>
</evidence>
<keyword evidence="9" id="KW-0418">Kinase</keyword>
<dbReference type="PROSITE" id="PS50011">
    <property type="entry name" value="PROTEIN_KINASE_DOM"/>
    <property type="match status" value="1"/>
</dbReference>
<dbReference type="PANTHER" id="PTHR23255:SF66">
    <property type="entry name" value="SERINE_THREONINE-PROTEIN KINASE RECEPTOR R3"/>
    <property type="match status" value="1"/>
</dbReference>
<dbReference type="GO" id="GO:0004675">
    <property type="term" value="F:transmembrane receptor protein serine/threonine kinase activity"/>
    <property type="evidence" value="ECO:0007669"/>
    <property type="project" value="UniProtKB-EC"/>
</dbReference>
<reference evidence="16 17" key="1">
    <citation type="submission" date="2017-12" db="EMBL/GenBank/DDBJ databases">
        <title>High-resolution comparative analysis of great ape genomes.</title>
        <authorList>
            <person name="Pollen A."/>
            <person name="Hastie A."/>
            <person name="Hormozdiari F."/>
            <person name="Dougherty M."/>
            <person name="Liu R."/>
            <person name="Chaisson M."/>
            <person name="Hoppe E."/>
            <person name="Hill C."/>
            <person name="Pang A."/>
            <person name="Hillier L."/>
            <person name="Baker C."/>
            <person name="Armstrong J."/>
            <person name="Shendure J."/>
            <person name="Paten B."/>
            <person name="Wilson R."/>
            <person name="Chao H."/>
            <person name="Schneider V."/>
            <person name="Ventura M."/>
            <person name="Kronenberg Z."/>
            <person name="Murali S."/>
            <person name="Gordon D."/>
            <person name="Cantsilieris S."/>
            <person name="Munson K."/>
            <person name="Nelson B."/>
            <person name="Raja A."/>
            <person name="Underwood J."/>
            <person name="Diekhans M."/>
            <person name="Fiddes I."/>
            <person name="Haussler D."/>
            <person name="Eichler E."/>
        </authorList>
    </citation>
    <scope>NUCLEOTIDE SEQUENCE [LARGE SCALE GENOMIC DNA]</scope>
    <source>
        <strain evidence="16">Yerkes chimp pedigree #C0471</strain>
    </source>
</reference>
<evidence type="ECO:0000313" key="16">
    <source>
        <dbReference type="EMBL" id="PNI33107.1"/>
    </source>
</evidence>
<keyword evidence="7" id="KW-0732">Signal</keyword>
<name>A0A2J8KDL1_PANTR</name>
<dbReference type="GO" id="GO:0005524">
    <property type="term" value="F:ATP binding"/>
    <property type="evidence" value="ECO:0007669"/>
    <property type="project" value="UniProtKB-KW"/>
</dbReference>
<keyword evidence="6" id="KW-0812">Transmembrane</keyword>
<sequence>SRNVLVKSNLQCCIADLGLAVMHSQGSDYLDIGNNPRVGTKRYMAPEVLDEQIRTDCFESYKWTDIWAFGLVLWEIARRTIVNGIVEDYRPPFYDVVPNDPSFEDMKKVVCVDQQTPTIPNRLAADPVRPLLGLGWRGVVAHGWDFWAQELVSEASASSHRY</sequence>
<evidence type="ECO:0000256" key="7">
    <source>
        <dbReference type="ARBA" id="ARBA00022729"/>
    </source>
</evidence>
<keyword evidence="4" id="KW-0723">Serine/threonine-protein kinase</keyword>
<dbReference type="InterPro" id="IPR000333">
    <property type="entry name" value="TGFB_receptor"/>
</dbReference>
<evidence type="ECO:0000256" key="8">
    <source>
        <dbReference type="ARBA" id="ARBA00022741"/>
    </source>
</evidence>
<feature type="domain" description="Protein kinase" evidence="15">
    <location>
        <begin position="1"/>
        <end position="162"/>
    </location>
</feature>
<evidence type="ECO:0000256" key="4">
    <source>
        <dbReference type="ARBA" id="ARBA00022527"/>
    </source>
</evidence>
<evidence type="ECO:0000259" key="15">
    <source>
        <dbReference type="PROSITE" id="PS50011"/>
    </source>
</evidence>
<evidence type="ECO:0000256" key="6">
    <source>
        <dbReference type="ARBA" id="ARBA00022692"/>
    </source>
</evidence>
<evidence type="ECO:0000256" key="1">
    <source>
        <dbReference type="ARBA" id="ARBA00004479"/>
    </source>
</evidence>
<accession>A0A2J8KDL1</accession>
<dbReference type="InterPro" id="IPR000719">
    <property type="entry name" value="Prot_kinase_dom"/>
</dbReference>